<dbReference type="InterPro" id="IPR036291">
    <property type="entry name" value="NAD(P)-bd_dom_sf"/>
</dbReference>
<keyword evidence="2" id="KW-0560">Oxidoreductase</keyword>
<dbReference type="SUPFAM" id="SSF51735">
    <property type="entry name" value="NAD(P)-binding Rossmann-fold domains"/>
    <property type="match status" value="1"/>
</dbReference>
<dbReference type="GO" id="GO:0016491">
    <property type="term" value="F:oxidoreductase activity"/>
    <property type="evidence" value="ECO:0007669"/>
    <property type="project" value="UniProtKB-KW"/>
</dbReference>
<reference evidence="4" key="2">
    <citation type="submission" date="2023-06" db="EMBL/GenBank/DDBJ databases">
        <authorList>
            <consortium name="Lawrence Berkeley National Laboratory"/>
            <person name="Haridas S."/>
            <person name="Hensen N."/>
            <person name="Bonometti L."/>
            <person name="Westerberg I."/>
            <person name="Brannstrom I.O."/>
            <person name="Guillou S."/>
            <person name="Cros-Aarteil S."/>
            <person name="Calhoun S."/>
            <person name="Kuo A."/>
            <person name="Mondo S."/>
            <person name="Pangilinan J."/>
            <person name="Riley R."/>
            <person name="Labutti K."/>
            <person name="Andreopoulos B."/>
            <person name="Lipzen A."/>
            <person name="Chen C."/>
            <person name="Yanf M."/>
            <person name="Daum C."/>
            <person name="Ng V."/>
            <person name="Clum A."/>
            <person name="Steindorff A."/>
            <person name="Ohm R."/>
            <person name="Martin F."/>
            <person name="Silar P."/>
            <person name="Natvig D."/>
            <person name="Lalanne C."/>
            <person name="Gautier V."/>
            <person name="Ament-Velasquez S.L."/>
            <person name="Kruys A."/>
            <person name="Hutchinson M.I."/>
            <person name="Powell A.J."/>
            <person name="Barry K."/>
            <person name="Miller A.N."/>
            <person name="Grigoriev I.V."/>
            <person name="Debuchy R."/>
            <person name="Gladieux P."/>
            <person name="Thoren M.H."/>
            <person name="Johannesson H."/>
        </authorList>
    </citation>
    <scope>NUCLEOTIDE SEQUENCE</scope>
    <source>
        <strain evidence="4">SMH4131-1</strain>
    </source>
</reference>
<dbReference type="SMART" id="SM00822">
    <property type="entry name" value="PKS_KR"/>
    <property type="match status" value="1"/>
</dbReference>
<evidence type="ECO:0000313" key="4">
    <source>
        <dbReference type="EMBL" id="KAK3328223.1"/>
    </source>
</evidence>
<dbReference type="InterPro" id="IPR002347">
    <property type="entry name" value="SDR_fam"/>
</dbReference>
<keyword evidence="5" id="KW-1185">Reference proteome</keyword>
<gene>
    <name evidence="4" type="ORF">B0T19DRAFT_461636</name>
</gene>
<dbReference type="Pfam" id="PF00106">
    <property type="entry name" value="adh_short"/>
    <property type="match status" value="1"/>
</dbReference>
<comment type="caution">
    <text evidence="4">The sequence shown here is derived from an EMBL/GenBank/DDBJ whole genome shotgun (WGS) entry which is preliminary data.</text>
</comment>
<organism evidence="4 5">
    <name type="scientific">Cercophora scortea</name>
    <dbReference type="NCBI Taxonomy" id="314031"/>
    <lineage>
        <taxon>Eukaryota</taxon>
        <taxon>Fungi</taxon>
        <taxon>Dikarya</taxon>
        <taxon>Ascomycota</taxon>
        <taxon>Pezizomycotina</taxon>
        <taxon>Sordariomycetes</taxon>
        <taxon>Sordariomycetidae</taxon>
        <taxon>Sordariales</taxon>
        <taxon>Lasiosphaeriaceae</taxon>
        <taxon>Cercophora</taxon>
    </lineage>
</organism>
<dbReference type="Gene3D" id="3.40.50.720">
    <property type="entry name" value="NAD(P)-binding Rossmann-like Domain"/>
    <property type="match status" value="1"/>
</dbReference>
<feature type="domain" description="Ketoreductase" evidence="3">
    <location>
        <begin position="30"/>
        <end position="207"/>
    </location>
</feature>
<dbReference type="PRINTS" id="PR00081">
    <property type="entry name" value="GDHRDH"/>
</dbReference>
<evidence type="ECO:0000313" key="5">
    <source>
        <dbReference type="Proteomes" id="UP001286456"/>
    </source>
</evidence>
<sequence length="295" mass="31168">MSLPTPITPYHKKAYPAIDPTRPELSSKGKSVLITGGGSGIGAEVAIAFAKSGAAHIGLVGRRANRLEQVKVSIEKDYPAVKVHALPADLIDLASTTAAVKAFAAAVPGNKIDVLIANAGYLNDQVPLDKIDEADFWTSFEINVKGAFNLLRAFGPVAAADAVVINVSTGIAHYAYLPGYSGYHASKLAAVKVFDHFRVEHPGVRVSHLHPGVLATEMGSKSQETGVVKFDFDDLDLPGAFTVWLVSSEAAFLDGKFVWSNWDVDVLKSRAAEIAASPTLFTIVLDGFPPTTGGS</sequence>
<accession>A0AAE0INI0</accession>
<proteinExistence type="inferred from homology"/>
<evidence type="ECO:0000256" key="2">
    <source>
        <dbReference type="ARBA" id="ARBA00023002"/>
    </source>
</evidence>
<reference evidence="4" key="1">
    <citation type="journal article" date="2023" name="Mol. Phylogenet. Evol.">
        <title>Genome-scale phylogeny and comparative genomics of the fungal order Sordariales.</title>
        <authorList>
            <person name="Hensen N."/>
            <person name="Bonometti L."/>
            <person name="Westerberg I."/>
            <person name="Brannstrom I.O."/>
            <person name="Guillou S."/>
            <person name="Cros-Aarteil S."/>
            <person name="Calhoun S."/>
            <person name="Haridas S."/>
            <person name="Kuo A."/>
            <person name="Mondo S."/>
            <person name="Pangilinan J."/>
            <person name="Riley R."/>
            <person name="LaButti K."/>
            <person name="Andreopoulos B."/>
            <person name="Lipzen A."/>
            <person name="Chen C."/>
            <person name="Yan M."/>
            <person name="Daum C."/>
            <person name="Ng V."/>
            <person name="Clum A."/>
            <person name="Steindorff A."/>
            <person name="Ohm R.A."/>
            <person name="Martin F."/>
            <person name="Silar P."/>
            <person name="Natvig D.O."/>
            <person name="Lalanne C."/>
            <person name="Gautier V."/>
            <person name="Ament-Velasquez S.L."/>
            <person name="Kruys A."/>
            <person name="Hutchinson M.I."/>
            <person name="Powell A.J."/>
            <person name="Barry K."/>
            <person name="Miller A.N."/>
            <person name="Grigoriev I.V."/>
            <person name="Debuchy R."/>
            <person name="Gladieux P."/>
            <person name="Hiltunen Thoren M."/>
            <person name="Johannesson H."/>
        </authorList>
    </citation>
    <scope>NUCLEOTIDE SEQUENCE</scope>
    <source>
        <strain evidence="4">SMH4131-1</strain>
    </source>
</reference>
<dbReference type="AlphaFoldDB" id="A0AAE0INI0"/>
<evidence type="ECO:0000259" key="3">
    <source>
        <dbReference type="SMART" id="SM00822"/>
    </source>
</evidence>
<dbReference type="InterPro" id="IPR057326">
    <property type="entry name" value="KR_dom"/>
</dbReference>
<comment type="similarity">
    <text evidence="1">Belongs to the short-chain dehydrogenases/reductases (SDR) family.</text>
</comment>
<evidence type="ECO:0000256" key="1">
    <source>
        <dbReference type="ARBA" id="ARBA00006484"/>
    </source>
</evidence>
<dbReference type="CDD" id="cd05233">
    <property type="entry name" value="SDR_c"/>
    <property type="match status" value="1"/>
</dbReference>
<dbReference type="PANTHER" id="PTHR42901">
    <property type="entry name" value="ALCOHOL DEHYDROGENASE"/>
    <property type="match status" value="1"/>
</dbReference>
<protein>
    <recommendedName>
        <fullName evidence="3">Ketoreductase domain-containing protein</fullName>
    </recommendedName>
</protein>
<dbReference type="PANTHER" id="PTHR42901:SF1">
    <property type="entry name" value="ALCOHOL DEHYDROGENASE"/>
    <property type="match status" value="1"/>
</dbReference>
<name>A0AAE0INI0_9PEZI</name>
<dbReference type="EMBL" id="JAUEPO010000003">
    <property type="protein sequence ID" value="KAK3328223.1"/>
    <property type="molecule type" value="Genomic_DNA"/>
</dbReference>
<dbReference type="Proteomes" id="UP001286456">
    <property type="component" value="Unassembled WGS sequence"/>
</dbReference>